<evidence type="ECO:0000256" key="3">
    <source>
        <dbReference type="SAM" id="MobiDB-lite"/>
    </source>
</evidence>
<name>A0A964DYW2_9PROT</name>
<gene>
    <name evidence="5" type="primary">treA</name>
    <name evidence="5" type="ORF">ASILVAE211_08230</name>
</gene>
<protein>
    <submittedName>
        <fullName evidence="5">Alpha,alpha-trehalase TreA</fullName>
    </submittedName>
</protein>
<comment type="caution">
    <text evidence="5">The sequence shown here is derived from an EMBL/GenBank/DDBJ whole genome shotgun (WGS) entry which is preliminary data.</text>
</comment>
<dbReference type="PROSITE" id="PS00928">
    <property type="entry name" value="TREHALASE_2"/>
    <property type="match status" value="1"/>
</dbReference>
<feature type="region of interest" description="Disordered" evidence="3">
    <location>
        <begin position="534"/>
        <end position="553"/>
    </location>
</feature>
<dbReference type="InterPro" id="IPR008928">
    <property type="entry name" value="6-hairpin_glycosidase_sf"/>
</dbReference>
<dbReference type="Proteomes" id="UP000708298">
    <property type="component" value="Unassembled WGS sequence"/>
</dbReference>
<dbReference type="PROSITE" id="PS00927">
    <property type="entry name" value="TREHALASE_1"/>
    <property type="match status" value="1"/>
</dbReference>
<evidence type="ECO:0000256" key="2">
    <source>
        <dbReference type="ARBA" id="ARBA00023295"/>
    </source>
</evidence>
<dbReference type="Gene3D" id="1.50.10.10">
    <property type="match status" value="1"/>
</dbReference>
<reference evidence="5" key="2">
    <citation type="submission" date="2021-01" db="EMBL/GenBank/DDBJ databases">
        <authorList>
            <person name="Mieszkin S."/>
            <person name="Pouder E."/>
            <person name="Alain K."/>
        </authorList>
    </citation>
    <scope>NUCLEOTIDE SEQUENCE</scope>
    <source>
        <strain evidence="5">HW T2.11</strain>
    </source>
</reference>
<feature type="chain" id="PRO_5037788987" evidence="4">
    <location>
        <begin position="26"/>
        <end position="553"/>
    </location>
</feature>
<keyword evidence="6" id="KW-1185">Reference proteome</keyword>
<keyword evidence="4" id="KW-0732">Signal</keyword>
<dbReference type="SUPFAM" id="SSF48208">
    <property type="entry name" value="Six-hairpin glycosidases"/>
    <property type="match status" value="1"/>
</dbReference>
<dbReference type="RefSeq" id="WP_227320834.1">
    <property type="nucleotide sequence ID" value="NZ_JAESVB010000003.1"/>
</dbReference>
<dbReference type="AlphaFoldDB" id="A0A964DYW2"/>
<dbReference type="PANTHER" id="PTHR23403:SF1">
    <property type="entry name" value="TREHALASE"/>
    <property type="match status" value="1"/>
</dbReference>
<feature type="signal peptide" evidence="4">
    <location>
        <begin position="1"/>
        <end position="25"/>
    </location>
</feature>
<dbReference type="PRINTS" id="PR00744">
    <property type="entry name" value="GLHYDRLASE37"/>
</dbReference>
<dbReference type="PANTHER" id="PTHR23403">
    <property type="entry name" value="TREHALASE"/>
    <property type="match status" value="1"/>
</dbReference>
<dbReference type="InterPro" id="IPR012341">
    <property type="entry name" value="6hp_glycosidase-like_sf"/>
</dbReference>
<dbReference type="GO" id="GO:0004555">
    <property type="term" value="F:alpha,alpha-trehalase activity"/>
    <property type="evidence" value="ECO:0007669"/>
    <property type="project" value="InterPro"/>
</dbReference>
<sequence>MRYSFRFTLLAAGVLTPILSHQALARMPEPQPPSVVFGDLYRAVEMAQVFPDQKTFADAIPTAAPADIIKAYEAEKGKPGFNLTDFVTAHFREPVLKTVSYQRRAGETVSDYINDMWTVLLRQPGGAEQYSSLLPLPVPYIVPGGRFSEIYYWDTYFTMLGLEQDKQGALAQDMVRNIASLITRYGHMPNGNRSYYLSRSQPPFFSAMVDLLAQKSGPSVYKTYLPVMRAEYDYWMQGDSGLKPGQAQAHVVKLADGTVLNRFWSEADTPRDESYREDILTAKTSREAPAVLYRNLRAGAESGWDYSSRWFADGKTLGTIDITDLLPVDLNSEMFHLESDLAYAYGLAGNTAEAKLFADRAAKRQAAIQTFMWDKPAGDFSDYDWRSHSLTHVLTAATVVPLFFHVATAEEGQSVAKVVQAKLLAPGGILTATSNSGQQWDAPNGWAPLQWMAVQGFRNYGAPDLAKTIAERWETRVNEGFARDGVLVEKYNVAAPAGANAGGHGGEYALQVGFGWTNGVQAALMAEYPLPQPEAAAASTPADSTTPATLPKQ</sequence>
<evidence type="ECO:0000313" key="5">
    <source>
        <dbReference type="EMBL" id="MCB8875163.1"/>
    </source>
</evidence>
<dbReference type="Pfam" id="PF01204">
    <property type="entry name" value="Trehalase"/>
    <property type="match status" value="1"/>
</dbReference>
<dbReference type="NCBIfam" id="NF009773">
    <property type="entry name" value="PRK13270.1"/>
    <property type="match status" value="1"/>
</dbReference>
<dbReference type="EMBL" id="JAESVB010000003">
    <property type="protein sequence ID" value="MCB8875163.1"/>
    <property type="molecule type" value="Genomic_DNA"/>
</dbReference>
<keyword evidence="1" id="KW-0378">Hydrolase</keyword>
<dbReference type="GO" id="GO:0005993">
    <property type="term" value="P:trehalose catabolic process"/>
    <property type="evidence" value="ECO:0007669"/>
    <property type="project" value="TreeGrafter"/>
</dbReference>
<dbReference type="InterPro" id="IPR001661">
    <property type="entry name" value="Glyco_hydro_37"/>
</dbReference>
<evidence type="ECO:0000256" key="4">
    <source>
        <dbReference type="SAM" id="SignalP"/>
    </source>
</evidence>
<keyword evidence="2" id="KW-0326">Glycosidase</keyword>
<reference evidence="5" key="1">
    <citation type="journal article" date="2021" name="Microorganisms">
        <title>Acidisoma silvae sp. nov. and Acidisomacellulosilytica sp. nov., Two Acidophilic Bacteria Isolated from Decaying Wood, Hydrolyzing Cellulose and Producing Poly-3-hydroxybutyrate.</title>
        <authorList>
            <person name="Mieszkin S."/>
            <person name="Pouder E."/>
            <person name="Uroz S."/>
            <person name="Simon-Colin C."/>
            <person name="Alain K."/>
        </authorList>
    </citation>
    <scope>NUCLEOTIDE SEQUENCE</scope>
    <source>
        <strain evidence="5">HW T2.11</strain>
    </source>
</reference>
<evidence type="ECO:0000256" key="1">
    <source>
        <dbReference type="ARBA" id="ARBA00022801"/>
    </source>
</evidence>
<dbReference type="InterPro" id="IPR018232">
    <property type="entry name" value="Glyco_hydro_37_CS"/>
</dbReference>
<evidence type="ECO:0000313" key="6">
    <source>
        <dbReference type="Proteomes" id="UP000708298"/>
    </source>
</evidence>
<organism evidence="5 6">
    <name type="scientific">Acidisoma silvae</name>
    <dbReference type="NCBI Taxonomy" id="2802396"/>
    <lineage>
        <taxon>Bacteria</taxon>
        <taxon>Pseudomonadati</taxon>
        <taxon>Pseudomonadota</taxon>
        <taxon>Alphaproteobacteria</taxon>
        <taxon>Acetobacterales</taxon>
        <taxon>Acidocellaceae</taxon>
        <taxon>Acidisoma</taxon>
    </lineage>
</organism>
<dbReference type="NCBIfam" id="NF009774">
    <property type="entry name" value="PRK13271.1"/>
    <property type="match status" value="1"/>
</dbReference>
<feature type="compositionally biased region" description="Low complexity" evidence="3">
    <location>
        <begin position="535"/>
        <end position="553"/>
    </location>
</feature>
<proteinExistence type="predicted"/>
<accession>A0A964DYW2</accession>